<feature type="region of interest" description="Disordered" evidence="1">
    <location>
        <begin position="305"/>
        <end position="353"/>
    </location>
</feature>
<feature type="compositionally biased region" description="Basic and acidic residues" evidence="1">
    <location>
        <begin position="305"/>
        <end position="322"/>
    </location>
</feature>
<dbReference type="Proteomes" id="UP000310689">
    <property type="component" value="Unassembled WGS sequence"/>
</dbReference>
<evidence type="ECO:0000313" key="2">
    <source>
        <dbReference type="EMBL" id="TIB37012.1"/>
    </source>
</evidence>
<evidence type="ECO:0000256" key="1">
    <source>
        <dbReference type="SAM" id="MobiDB-lite"/>
    </source>
</evidence>
<comment type="caution">
    <text evidence="2">The sequence shown here is derived from an EMBL/GenBank/DDBJ whole genome shotgun (WGS) entry which is preliminary data.</text>
</comment>
<evidence type="ECO:0000313" key="3">
    <source>
        <dbReference type="Proteomes" id="UP000310689"/>
    </source>
</evidence>
<dbReference type="AlphaFoldDB" id="A0A4T0J6F2"/>
<reference evidence="2 3" key="1">
    <citation type="submission" date="2019-03" db="EMBL/GenBank/DDBJ databases">
        <title>Sequencing 23 genomes of Wallemia ichthyophaga.</title>
        <authorList>
            <person name="Gostincar C."/>
        </authorList>
    </citation>
    <scope>NUCLEOTIDE SEQUENCE [LARGE SCALE GENOMIC DNA]</scope>
    <source>
        <strain evidence="2 3">EXF-6200</strain>
    </source>
</reference>
<organism evidence="2 3">
    <name type="scientific">Wallemia ichthyophaga</name>
    <dbReference type="NCBI Taxonomy" id="245174"/>
    <lineage>
        <taxon>Eukaryota</taxon>
        <taxon>Fungi</taxon>
        <taxon>Dikarya</taxon>
        <taxon>Basidiomycota</taxon>
        <taxon>Wallemiomycotina</taxon>
        <taxon>Wallemiomycetes</taxon>
        <taxon>Wallemiales</taxon>
        <taxon>Wallemiaceae</taxon>
        <taxon>Wallemia</taxon>
    </lineage>
</organism>
<gene>
    <name evidence="2" type="ORF">E3P86_02301</name>
</gene>
<accession>A0A4T0J6F2</accession>
<dbReference type="EMBL" id="SPOI01000111">
    <property type="protein sequence ID" value="TIB37012.1"/>
    <property type="molecule type" value="Genomic_DNA"/>
</dbReference>
<sequence length="353" mass="39965">MAQTQTQSQARQTHASERYETIHRLLQIPLIRDGLEYSNDILQRYPLAQRAWSTGYGLATGVSLPLLNGPLNKPAQMLDIYSLHLLEYIASTFPYAFQKNTGEVYHDVKQPLDTGKQRINADIVTPALLHIENLVHRFIPASEQKDTRDLSPATRTILLKNEVTDYLTTVSTDQWKKLRQNEWVDHYAEFVADQTSSFLKAVSESKENVEGRTNDLLNMLRSEKEKIEGRVARLPTNARKRVEPAFQRVENAYKEMTILASDETIPARDKATKLGDFITCNAVPVLKSLQEMLISTEKELEKTVNEQTEKFDEKKDKGDVRSVRSAKKGKGSSDAHDSSTSTILYSHRASSAV</sequence>
<protein>
    <submittedName>
        <fullName evidence="2">Uncharacterized protein</fullName>
    </submittedName>
</protein>
<feature type="compositionally biased region" description="Polar residues" evidence="1">
    <location>
        <begin position="338"/>
        <end position="353"/>
    </location>
</feature>
<name>A0A4T0J6F2_WALIC</name>
<proteinExistence type="predicted"/>